<dbReference type="Gene3D" id="3.40.50.1820">
    <property type="entry name" value="alpha/beta hydrolase"/>
    <property type="match status" value="1"/>
</dbReference>
<keyword evidence="1" id="KW-0378">Hydrolase</keyword>
<dbReference type="PANTHER" id="PTHR10992:SF1019">
    <property type="entry name" value="METHYLESTERASE 13, CHLOROPLASTIC-RELATED"/>
    <property type="match status" value="1"/>
</dbReference>
<dbReference type="EMBL" id="OU466857">
    <property type="protein sequence ID" value="CAH2033894.1"/>
    <property type="molecule type" value="Genomic_DNA"/>
</dbReference>
<reference evidence="4 5" key="1">
    <citation type="submission" date="2022-03" db="EMBL/GenBank/DDBJ databases">
        <authorList>
            <person name="Nunn A."/>
            <person name="Chopra R."/>
            <person name="Nunn A."/>
            <person name="Contreras Garrido A."/>
        </authorList>
    </citation>
    <scope>NUCLEOTIDE SEQUENCE [LARGE SCALE GENOMIC DNA]</scope>
</reference>
<dbReference type="InterPro" id="IPR045889">
    <property type="entry name" value="MES/HNL"/>
</dbReference>
<protein>
    <recommendedName>
        <fullName evidence="3">AB hydrolase-1 domain-containing protein</fullName>
    </recommendedName>
</protein>
<dbReference type="InterPro" id="IPR029058">
    <property type="entry name" value="AB_hydrolase_fold"/>
</dbReference>
<accession>A0AAU9R5F1</accession>
<feature type="compositionally biased region" description="Low complexity" evidence="2">
    <location>
        <begin position="52"/>
        <end position="66"/>
    </location>
</feature>
<feature type="region of interest" description="Disordered" evidence="2">
    <location>
        <begin position="1"/>
        <end position="36"/>
    </location>
</feature>
<dbReference type="GO" id="GO:0080031">
    <property type="term" value="F:methyl salicylate esterase activity"/>
    <property type="evidence" value="ECO:0007669"/>
    <property type="project" value="TreeGrafter"/>
</dbReference>
<evidence type="ECO:0000313" key="4">
    <source>
        <dbReference type="EMBL" id="CAH2033894.1"/>
    </source>
</evidence>
<proteinExistence type="predicted"/>
<name>A0AAU9R5F1_THLAR</name>
<keyword evidence="5" id="KW-1185">Reference proteome</keyword>
<feature type="region of interest" description="Disordered" evidence="2">
    <location>
        <begin position="127"/>
        <end position="158"/>
    </location>
</feature>
<evidence type="ECO:0000313" key="5">
    <source>
        <dbReference type="Proteomes" id="UP000836841"/>
    </source>
</evidence>
<gene>
    <name evidence="4" type="ORF">TAV2_LOCUS3106</name>
</gene>
<feature type="region of interest" description="Disordered" evidence="2">
    <location>
        <begin position="51"/>
        <end position="73"/>
    </location>
</feature>
<dbReference type="Proteomes" id="UP000836841">
    <property type="component" value="Chromosome 1"/>
</dbReference>
<dbReference type="SUPFAM" id="SSF53474">
    <property type="entry name" value="alpha/beta-Hydrolases"/>
    <property type="match status" value="1"/>
</dbReference>
<dbReference type="GO" id="GO:0009696">
    <property type="term" value="P:salicylic acid metabolic process"/>
    <property type="evidence" value="ECO:0007669"/>
    <property type="project" value="TreeGrafter"/>
</dbReference>
<dbReference type="PANTHER" id="PTHR10992">
    <property type="entry name" value="METHYLESTERASE FAMILY MEMBER"/>
    <property type="match status" value="1"/>
</dbReference>
<dbReference type="FunFam" id="3.40.50.1820:FF:000025">
    <property type="entry name" value="putative methylesterase 11, chloroplastic"/>
    <property type="match status" value="1"/>
</dbReference>
<evidence type="ECO:0000256" key="1">
    <source>
        <dbReference type="ARBA" id="ARBA00022801"/>
    </source>
</evidence>
<feature type="domain" description="AB hydrolase-1" evidence="3">
    <location>
        <begin position="169"/>
        <end position="407"/>
    </location>
</feature>
<organism evidence="4 5">
    <name type="scientific">Thlaspi arvense</name>
    <name type="common">Field penny-cress</name>
    <dbReference type="NCBI Taxonomy" id="13288"/>
    <lineage>
        <taxon>Eukaryota</taxon>
        <taxon>Viridiplantae</taxon>
        <taxon>Streptophyta</taxon>
        <taxon>Embryophyta</taxon>
        <taxon>Tracheophyta</taxon>
        <taxon>Spermatophyta</taxon>
        <taxon>Magnoliopsida</taxon>
        <taxon>eudicotyledons</taxon>
        <taxon>Gunneridae</taxon>
        <taxon>Pentapetalae</taxon>
        <taxon>rosids</taxon>
        <taxon>malvids</taxon>
        <taxon>Brassicales</taxon>
        <taxon>Brassicaceae</taxon>
        <taxon>Thlaspideae</taxon>
        <taxon>Thlaspi</taxon>
    </lineage>
</organism>
<dbReference type="GO" id="GO:0009694">
    <property type="term" value="P:jasmonic acid metabolic process"/>
    <property type="evidence" value="ECO:0007669"/>
    <property type="project" value="TreeGrafter"/>
</dbReference>
<dbReference type="GO" id="GO:0080030">
    <property type="term" value="F:methyl indole-3-acetate esterase activity"/>
    <property type="evidence" value="ECO:0007669"/>
    <property type="project" value="TreeGrafter"/>
</dbReference>
<sequence>MGNSFTCISHEEEQRPKKSSGGRGKGGGSNSGKYIRRLSLIPSFRKRTLLPSLSCSGSSSTSSSKKGGIKAKKKIRERLHQDHHGHDKDSHIIQEQTLAATNLLFNQTPRSSNSVVPPNFRRSTSVVYPSTQPASSGGGSGPASAVQTPKKSTGGFEMKKVEGSETKRFVLVHGGGFGAWCWYKTITLLEKHGFQVDAVDLTGSGVSSIDTNNITSLAHYSKPLLHFFESLKANEKVILVGHDFGGACMSYAMEMFPTKISKAVFISAAMLANGQSTLDLFNQQLGSNDLMQQAQIFLYANGKKNPPTAVDFDRSLLRDFLFNQSPPKDLALASVSMRPIPFAPVGEKLHVSEKNYGSIRRFYIKTMEDYAVPVPLQEAMIKSNPPEQVFEVKGSDHAPFFSRPQSLNRILVEISQIPSRKS</sequence>
<feature type="compositionally biased region" description="Gly residues" evidence="2">
    <location>
        <begin position="21"/>
        <end position="30"/>
    </location>
</feature>
<dbReference type="InterPro" id="IPR000073">
    <property type="entry name" value="AB_hydrolase_1"/>
</dbReference>
<evidence type="ECO:0000256" key="2">
    <source>
        <dbReference type="SAM" id="MobiDB-lite"/>
    </source>
</evidence>
<dbReference type="Pfam" id="PF12697">
    <property type="entry name" value="Abhydrolase_6"/>
    <property type="match status" value="1"/>
</dbReference>
<evidence type="ECO:0000259" key="3">
    <source>
        <dbReference type="Pfam" id="PF12697"/>
    </source>
</evidence>
<dbReference type="AlphaFoldDB" id="A0AAU9R5F1"/>
<dbReference type="GO" id="GO:0080032">
    <property type="term" value="F:methyl jasmonate esterase activity"/>
    <property type="evidence" value="ECO:0007669"/>
    <property type="project" value="TreeGrafter"/>
</dbReference>